<dbReference type="RefSeq" id="XP_041217972.1">
    <property type="nucleotide sequence ID" value="XM_041368528.1"/>
</dbReference>
<evidence type="ECO:0008006" key="4">
    <source>
        <dbReference type="Google" id="ProtNLM"/>
    </source>
</evidence>
<dbReference type="EMBL" id="JABBWK010000132">
    <property type="protein sequence ID" value="KAG1890706.1"/>
    <property type="molecule type" value="Genomic_DNA"/>
</dbReference>
<evidence type="ECO:0000313" key="1">
    <source>
        <dbReference type="EMBL" id="KAG1890706.1"/>
    </source>
</evidence>
<evidence type="ECO:0000313" key="2">
    <source>
        <dbReference type="EMBL" id="KAG1890731.1"/>
    </source>
</evidence>
<comment type="caution">
    <text evidence="1">The sequence shown here is derived from an EMBL/GenBank/DDBJ whole genome shotgun (WGS) entry which is preliminary data.</text>
</comment>
<organism evidence="1 3">
    <name type="scientific">Suillus fuscotomentosus</name>
    <dbReference type="NCBI Taxonomy" id="1912939"/>
    <lineage>
        <taxon>Eukaryota</taxon>
        <taxon>Fungi</taxon>
        <taxon>Dikarya</taxon>
        <taxon>Basidiomycota</taxon>
        <taxon>Agaricomycotina</taxon>
        <taxon>Agaricomycetes</taxon>
        <taxon>Agaricomycetidae</taxon>
        <taxon>Boletales</taxon>
        <taxon>Suillineae</taxon>
        <taxon>Suillaceae</taxon>
        <taxon>Suillus</taxon>
    </lineage>
</organism>
<dbReference type="Proteomes" id="UP001195769">
    <property type="component" value="Unassembled WGS sequence"/>
</dbReference>
<evidence type="ECO:0000313" key="3">
    <source>
        <dbReference type="Proteomes" id="UP001195769"/>
    </source>
</evidence>
<accession>A0AAD4DRF0</accession>
<dbReference type="SUPFAM" id="SSF50370">
    <property type="entry name" value="Ricin B-like lectins"/>
    <property type="match status" value="1"/>
</dbReference>
<proteinExistence type="predicted"/>
<protein>
    <recommendedName>
        <fullName evidence="4">Ricin B lectin domain-containing protein</fullName>
    </recommendedName>
</protein>
<reference evidence="1" key="1">
    <citation type="journal article" date="2020" name="New Phytol.">
        <title>Comparative genomics reveals dynamic genome evolution in host specialist ectomycorrhizal fungi.</title>
        <authorList>
            <person name="Lofgren L.A."/>
            <person name="Nguyen N.H."/>
            <person name="Vilgalys R."/>
            <person name="Ruytinx J."/>
            <person name="Liao H.L."/>
            <person name="Branco S."/>
            <person name="Kuo A."/>
            <person name="LaButti K."/>
            <person name="Lipzen A."/>
            <person name="Andreopoulos W."/>
            <person name="Pangilinan J."/>
            <person name="Riley R."/>
            <person name="Hundley H."/>
            <person name="Na H."/>
            <person name="Barry K."/>
            <person name="Grigoriev I.V."/>
            <person name="Stajich J.E."/>
            <person name="Kennedy P.G."/>
        </authorList>
    </citation>
    <scope>NUCLEOTIDE SEQUENCE</scope>
    <source>
        <strain evidence="1">FC203</strain>
    </source>
</reference>
<dbReference type="GeneID" id="64662826"/>
<name>A0AAD4DRF0_9AGAM</name>
<dbReference type="InterPro" id="IPR035992">
    <property type="entry name" value="Ricin_B-like_lectins"/>
</dbReference>
<sequence length="146" mass="16400">MVSSSTRAIFNVEYSNQVVDLKEGGQADGTPVVGYVFNRAGTNLHQRWYVEVLKTDAEGNVTVHLTNNGNGNYLRVETALLNQGLEGSHFSMKWLLVKQGDSGKYFIKVPDTNFACVLPDNHNYTQIKLAVLDESDPKQMWMFQEV</sequence>
<dbReference type="Gene3D" id="2.80.10.50">
    <property type="match status" value="1"/>
</dbReference>
<dbReference type="EMBL" id="JABBWK010000132">
    <property type="protein sequence ID" value="KAG1890731.1"/>
    <property type="molecule type" value="Genomic_DNA"/>
</dbReference>
<dbReference type="AlphaFoldDB" id="A0AAD4DRF0"/>
<gene>
    <name evidence="1" type="ORF">F5891DRAFT_1197791</name>
    <name evidence="2" type="ORF">F5891DRAFT_1197811</name>
</gene>
<keyword evidence="3" id="KW-1185">Reference proteome</keyword>